<protein>
    <submittedName>
        <fullName evidence="1">Uncharacterized protein</fullName>
    </submittedName>
</protein>
<evidence type="ECO:0000313" key="2">
    <source>
        <dbReference type="Proteomes" id="UP001060085"/>
    </source>
</evidence>
<organism evidence="1 2">
    <name type="scientific">Catharanthus roseus</name>
    <name type="common">Madagascar periwinkle</name>
    <name type="synonym">Vinca rosea</name>
    <dbReference type="NCBI Taxonomy" id="4058"/>
    <lineage>
        <taxon>Eukaryota</taxon>
        <taxon>Viridiplantae</taxon>
        <taxon>Streptophyta</taxon>
        <taxon>Embryophyta</taxon>
        <taxon>Tracheophyta</taxon>
        <taxon>Spermatophyta</taxon>
        <taxon>Magnoliopsida</taxon>
        <taxon>eudicotyledons</taxon>
        <taxon>Gunneridae</taxon>
        <taxon>Pentapetalae</taxon>
        <taxon>asterids</taxon>
        <taxon>lamiids</taxon>
        <taxon>Gentianales</taxon>
        <taxon>Apocynaceae</taxon>
        <taxon>Rauvolfioideae</taxon>
        <taxon>Vinceae</taxon>
        <taxon>Catharanthinae</taxon>
        <taxon>Catharanthus</taxon>
    </lineage>
</organism>
<sequence>MEEVPAHVHPDATVPDVLIRQHEHRCLCRATLGGAHQIGRALVYFKLGLVCVFLYYVLNDRHVELDPCAPLGAMWCTSFDLSQLLTHVLLTYRDQLNFIPSDQPVPAACDTRLILHRLQLKGNDHTYWATEQATHVEVWNQWRQYIRDGLLLPIEDLSSPRDDYIRWYRDFTRVYIDNLACCDTQTFEYQLAGVKKRMMTSILQEVDDMTTRVLERHHHLRLDMLVS</sequence>
<gene>
    <name evidence="1" type="ORF">M9H77_12259</name>
</gene>
<dbReference type="Proteomes" id="UP001060085">
    <property type="component" value="Linkage Group LG03"/>
</dbReference>
<keyword evidence="2" id="KW-1185">Reference proteome</keyword>
<evidence type="ECO:0000313" key="1">
    <source>
        <dbReference type="EMBL" id="KAI5671895.1"/>
    </source>
</evidence>
<comment type="caution">
    <text evidence="1">The sequence shown here is derived from an EMBL/GenBank/DDBJ whole genome shotgun (WGS) entry which is preliminary data.</text>
</comment>
<name>A0ACC0BGZ5_CATRO</name>
<dbReference type="EMBL" id="CM044703">
    <property type="protein sequence ID" value="KAI5671895.1"/>
    <property type="molecule type" value="Genomic_DNA"/>
</dbReference>
<accession>A0ACC0BGZ5</accession>
<reference evidence="2" key="1">
    <citation type="journal article" date="2023" name="Nat. Plants">
        <title>Single-cell RNA sequencing provides a high-resolution roadmap for understanding the multicellular compartmentation of specialized metabolism.</title>
        <authorList>
            <person name="Sun S."/>
            <person name="Shen X."/>
            <person name="Li Y."/>
            <person name="Li Y."/>
            <person name="Wang S."/>
            <person name="Li R."/>
            <person name="Zhang H."/>
            <person name="Shen G."/>
            <person name="Guo B."/>
            <person name="Wei J."/>
            <person name="Xu J."/>
            <person name="St-Pierre B."/>
            <person name="Chen S."/>
            <person name="Sun C."/>
        </authorList>
    </citation>
    <scope>NUCLEOTIDE SEQUENCE [LARGE SCALE GENOMIC DNA]</scope>
</reference>
<proteinExistence type="predicted"/>